<dbReference type="Proteomes" id="UP000013827">
    <property type="component" value="Unassembled WGS sequence"/>
</dbReference>
<dbReference type="KEGG" id="ehx:EMIHUDRAFT_212529"/>
<dbReference type="RefSeq" id="XP_005765891.1">
    <property type="nucleotide sequence ID" value="XM_005765834.1"/>
</dbReference>
<name>A0A0D3IQC7_EMIH1</name>
<organism evidence="2 3">
    <name type="scientific">Emiliania huxleyi (strain CCMP1516)</name>
    <dbReference type="NCBI Taxonomy" id="280463"/>
    <lineage>
        <taxon>Eukaryota</taxon>
        <taxon>Haptista</taxon>
        <taxon>Haptophyta</taxon>
        <taxon>Prymnesiophyceae</taxon>
        <taxon>Isochrysidales</taxon>
        <taxon>Noelaerhabdaceae</taxon>
        <taxon>Emiliania</taxon>
    </lineage>
</organism>
<dbReference type="GeneID" id="17259598"/>
<dbReference type="EnsemblProtists" id="EOD13462">
    <property type="protein sequence ID" value="EOD13462"/>
    <property type="gene ID" value="EMIHUDRAFT_212529"/>
</dbReference>
<feature type="signal peptide" evidence="1">
    <location>
        <begin position="1"/>
        <end position="15"/>
    </location>
</feature>
<accession>A0A0D3IQC7</accession>
<evidence type="ECO:0000313" key="2">
    <source>
        <dbReference type="EnsemblProtists" id="EOD13462"/>
    </source>
</evidence>
<keyword evidence="3" id="KW-1185">Reference proteome</keyword>
<sequence length="285" mass="29289">MTVIMVAAALVLGFAEFPKDIGLSEDKTRQLMQAVDRIASAEYRASRSSQEDVAAASDGVVAAAGKVQGAQQALDAALDVVSALDTPPLGQVANYAFGLGMEALDLATSVPLGPIDTGRALAEAMKLVEGLPVGALADSGKAAAMEALRAGKEAADAVVNAVKETKAALEDFMETFYEHHLKQLGPIGECVADAADCATQWKPDARRQVAHDQAGCCSESGPSALALALFITALPPPSRADVGQPDHDNVSAAGLQLEAPLNEHEPVRGGGAGPVVDFRRGRLGA</sequence>
<feature type="chain" id="PRO_5044275346" evidence="1">
    <location>
        <begin position="16"/>
        <end position="285"/>
    </location>
</feature>
<dbReference type="HOGENOM" id="CLU_978062_0_0_1"/>
<reference evidence="2" key="2">
    <citation type="submission" date="2024-10" db="UniProtKB">
        <authorList>
            <consortium name="EnsemblProtists"/>
        </authorList>
    </citation>
    <scope>IDENTIFICATION</scope>
</reference>
<dbReference type="PaxDb" id="2903-EOD13462"/>
<evidence type="ECO:0000256" key="1">
    <source>
        <dbReference type="SAM" id="SignalP"/>
    </source>
</evidence>
<reference evidence="3" key="1">
    <citation type="journal article" date="2013" name="Nature">
        <title>Pan genome of the phytoplankton Emiliania underpins its global distribution.</title>
        <authorList>
            <person name="Read B.A."/>
            <person name="Kegel J."/>
            <person name="Klute M.J."/>
            <person name="Kuo A."/>
            <person name="Lefebvre S.C."/>
            <person name="Maumus F."/>
            <person name="Mayer C."/>
            <person name="Miller J."/>
            <person name="Monier A."/>
            <person name="Salamov A."/>
            <person name="Young J."/>
            <person name="Aguilar M."/>
            <person name="Claverie J.M."/>
            <person name="Frickenhaus S."/>
            <person name="Gonzalez K."/>
            <person name="Herman E.K."/>
            <person name="Lin Y.C."/>
            <person name="Napier J."/>
            <person name="Ogata H."/>
            <person name="Sarno A.F."/>
            <person name="Shmutz J."/>
            <person name="Schroeder D."/>
            <person name="de Vargas C."/>
            <person name="Verret F."/>
            <person name="von Dassow P."/>
            <person name="Valentin K."/>
            <person name="Van de Peer Y."/>
            <person name="Wheeler G."/>
            <person name="Dacks J.B."/>
            <person name="Delwiche C.F."/>
            <person name="Dyhrman S.T."/>
            <person name="Glockner G."/>
            <person name="John U."/>
            <person name="Richards T."/>
            <person name="Worden A.Z."/>
            <person name="Zhang X."/>
            <person name="Grigoriev I.V."/>
            <person name="Allen A.E."/>
            <person name="Bidle K."/>
            <person name="Borodovsky M."/>
            <person name="Bowler C."/>
            <person name="Brownlee C."/>
            <person name="Cock J.M."/>
            <person name="Elias M."/>
            <person name="Gladyshev V.N."/>
            <person name="Groth M."/>
            <person name="Guda C."/>
            <person name="Hadaegh A."/>
            <person name="Iglesias-Rodriguez M.D."/>
            <person name="Jenkins J."/>
            <person name="Jones B.M."/>
            <person name="Lawson T."/>
            <person name="Leese F."/>
            <person name="Lindquist E."/>
            <person name="Lobanov A."/>
            <person name="Lomsadze A."/>
            <person name="Malik S.B."/>
            <person name="Marsh M.E."/>
            <person name="Mackinder L."/>
            <person name="Mock T."/>
            <person name="Mueller-Roeber B."/>
            <person name="Pagarete A."/>
            <person name="Parker M."/>
            <person name="Probert I."/>
            <person name="Quesneville H."/>
            <person name="Raines C."/>
            <person name="Rensing S.A."/>
            <person name="Riano-Pachon D.M."/>
            <person name="Richier S."/>
            <person name="Rokitta S."/>
            <person name="Shiraiwa Y."/>
            <person name="Soanes D.M."/>
            <person name="van der Giezen M."/>
            <person name="Wahlund T.M."/>
            <person name="Williams B."/>
            <person name="Wilson W."/>
            <person name="Wolfe G."/>
            <person name="Wurch L.L."/>
        </authorList>
    </citation>
    <scope>NUCLEOTIDE SEQUENCE</scope>
</reference>
<dbReference type="AlphaFoldDB" id="A0A0D3IQC7"/>
<protein>
    <submittedName>
        <fullName evidence="2">Uncharacterized protein</fullName>
    </submittedName>
</protein>
<keyword evidence="1" id="KW-0732">Signal</keyword>
<proteinExistence type="predicted"/>
<evidence type="ECO:0000313" key="3">
    <source>
        <dbReference type="Proteomes" id="UP000013827"/>
    </source>
</evidence>